<dbReference type="InterPro" id="IPR012807">
    <property type="entry name" value="Anti-sigma_ChrR"/>
</dbReference>
<dbReference type="Pfam" id="PF12973">
    <property type="entry name" value="Cupin_7"/>
    <property type="match status" value="1"/>
</dbReference>
<dbReference type="InterPro" id="IPR025979">
    <property type="entry name" value="ChrR-like_cupin_dom"/>
</dbReference>
<dbReference type="OrthoDB" id="2988517at2"/>
<organism evidence="2 3">
    <name type="scientific">Skermanella aerolata</name>
    <dbReference type="NCBI Taxonomy" id="393310"/>
    <lineage>
        <taxon>Bacteria</taxon>
        <taxon>Pseudomonadati</taxon>
        <taxon>Pseudomonadota</taxon>
        <taxon>Alphaproteobacteria</taxon>
        <taxon>Rhodospirillales</taxon>
        <taxon>Azospirillaceae</taxon>
        <taxon>Skermanella</taxon>
    </lineage>
</organism>
<protein>
    <submittedName>
        <fullName evidence="2">Anti-sigma factor</fullName>
    </submittedName>
</protein>
<evidence type="ECO:0000313" key="2">
    <source>
        <dbReference type="EMBL" id="GEO40692.1"/>
    </source>
</evidence>
<dbReference type="SUPFAM" id="SSF51182">
    <property type="entry name" value="RmlC-like cupins"/>
    <property type="match status" value="1"/>
</dbReference>
<feature type="domain" description="ChrR-like cupin" evidence="1">
    <location>
        <begin position="109"/>
        <end position="202"/>
    </location>
</feature>
<accession>A0A512DW61</accession>
<dbReference type="Gene3D" id="1.10.10.1320">
    <property type="entry name" value="Anti-sigma factor, zinc-finger domain"/>
    <property type="match status" value="1"/>
</dbReference>
<dbReference type="Gene3D" id="2.60.120.10">
    <property type="entry name" value="Jelly Rolls"/>
    <property type="match status" value="1"/>
</dbReference>
<gene>
    <name evidence="2" type="ORF">SAE02_48400</name>
</gene>
<proteinExistence type="predicted"/>
<dbReference type="EMBL" id="BJYZ01000023">
    <property type="protein sequence ID" value="GEO40692.1"/>
    <property type="molecule type" value="Genomic_DNA"/>
</dbReference>
<evidence type="ECO:0000259" key="1">
    <source>
        <dbReference type="Pfam" id="PF12973"/>
    </source>
</evidence>
<name>A0A512DW61_9PROT</name>
<dbReference type="NCBIfam" id="TIGR02451">
    <property type="entry name" value="anti_sig_ChrR"/>
    <property type="match status" value="1"/>
</dbReference>
<sequence>MLPVHHPSLELLLDYAAGSTGEAAGLALATHLALCPECREVVAQFESLGGALLEAIEPAAVPSEALDNLLARLDEPVPVPVPVPDRRSPADDATLGPVPQPLRGYIGQDLETIRWKRVMRGVEQADIAVGRGRTGNVRARLLRIGPGVRVPRHTHAGTEMTLVLAGGFSDGDKQYQRGDFSFCDRETDHSPVADDDGECLCLTVIDAPLRLTGPLMRLLNPFIRF</sequence>
<dbReference type="CDD" id="cd20301">
    <property type="entry name" value="cupin_ChrR"/>
    <property type="match status" value="1"/>
</dbReference>
<dbReference type="InterPro" id="IPR014710">
    <property type="entry name" value="RmlC-like_jellyroll"/>
</dbReference>
<dbReference type="InterPro" id="IPR041916">
    <property type="entry name" value="Anti_sigma_zinc_sf"/>
</dbReference>
<dbReference type="RefSeq" id="WP_044428616.1">
    <property type="nucleotide sequence ID" value="NZ_BJYZ01000023.1"/>
</dbReference>
<comment type="caution">
    <text evidence="2">The sequence shown here is derived from an EMBL/GenBank/DDBJ whole genome shotgun (WGS) entry which is preliminary data.</text>
</comment>
<keyword evidence="3" id="KW-1185">Reference proteome</keyword>
<dbReference type="AlphaFoldDB" id="A0A512DW61"/>
<evidence type="ECO:0000313" key="3">
    <source>
        <dbReference type="Proteomes" id="UP000321523"/>
    </source>
</evidence>
<dbReference type="InterPro" id="IPR011051">
    <property type="entry name" value="RmlC_Cupin_sf"/>
</dbReference>
<dbReference type="Proteomes" id="UP000321523">
    <property type="component" value="Unassembled WGS sequence"/>
</dbReference>
<reference evidence="2 3" key="1">
    <citation type="submission" date="2019-07" db="EMBL/GenBank/DDBJ databases">
        <title>Whole genome shotgun sequence of Skermanella aerolata NBRC 106429.</title>
        <authorList>
            <person name="Hosoyama A."/>
            <person name="Uohara A."/>
            <person name="Ohji S."/>
            <person name="Ichikawa N."/>
        </authorList>
    </citation>
    <scope>NUCLEOTIDE SEQUENCE [LARGE SCALE GENOMIC DNA]</scope>
    <source>
        <strain evidence="2 3">NBRC 106429</strain>
    </source>
</reference>